<reference evidence="2" key="1">
    <citation type="submission" date="2014-12" db="EMBL/GenBank/DDBJ databases">
        <title>Oxidative stress and genotoxicity of 1-methyl-3-octylimidazolium chloride on loach.</title>
        <authorList>
            <person name="Ping N."/>
        </authorList>
    </citation>
    <scope>NUCLEOTIDE SEQUENCE</scope>
</reference>
<name>A0A2I4JRC2_PARDA</name>
<evidence type="ECO:0000256" key="1">
    <source>
        <dbReference type="SAM" id="SignalP"/>
    </source>
</evidence>
<dbReference type="EMBL" id="KP329582">
    <property type="protein sequence ID" value="ALM01488.1"/>
    <property type="molecule type" value="mRNA"/>
</dbReference>
<keyword evidence="2" id="KW-0449">Lipoprotein</keyword>
<dbReference type="AlphaFoldDB" id="A0A2I4JRC2"/>
<protein>
    <submittedName>
        <fullName evidence="2">Apolipoprotein</fullName>
    </submittedName>
</protein>
<keyword evidence="1" id="KW-0732">Signal</keyword>
<sequence length="137" mass="15208">MKLTLALLLALQVSVCVWAEPVPEPSRELVEKYEGLKAVFYKRILNAFSKFAAAMEPVLEQSETKEFLEELKKRPRVESAAKIVSGLAAELEPVVEKARLAVLGAYAHYLRPHIGESLDKAINNIKPVLDVVLPAEN</sequence>
<proteinExistence type="evidence at transcript level"/>
<accession>A0A2I4JRC2</accession>
<organism evidence="2">
    <name type="scientific">Paramisgurnus dabryanus</name>
    <name type="common">Large-scale loach</name>
    <name type="synonym">Misgurnus dabryanus</name>
    <dbReference type="NCBI Taxonomy" id="90735"/>
    <lineage>
        <taxon>Eukaryota</taxon>
        <taxon>Metazoa</taxon>
        <taxon>Chordata</taxon>
        <taxon>Craniata</taxon>
        <taxon>Vertebrata</taxon>
        <taxon>Euteleostomi</taxon>
        <taxon>Actinopterygii</taxon>
        <taxon>Neopterygii</taxon>
        <taxon>Teleostei</taxon>
        <taxon>Ostariophysi</taxon>
        <taxon>Cypriniformes</taxon>
        <taxon>Cobitidae</taxon>
        <taxon>Cobitinae</taxon>
        <taxon>Paramisgurnus</taxon>
    </lineage>
</organism>
<feature type="chain" id="PRO_5014331524" evidence="1">
    <location>
        <begin position="20"/>
        <end position="137"/>
    </location>
</feature>
<evidence type="ECO:0000313" key="2">
    <source>
        <dbReference type="EMBL" id="ALM01488.1"/>
    </source>
</evidence>
<feature type="signal peptide" evidence="1">
    <location>
        <begin position="1"/>
        <end position="19"/>
    </location>
</feature>